<keyword evidence="6" id="KW-0963">Cytoplasm</keyword>
<evidence type="ECO:0000256" key="8">
    <source>
        <dbReference type="ARBA" id="ARBA00022723"/>
    </source>
</evidence>
<dbReference type="InterPro" id="IPR044245">
    <property type="entry name" value="Spartan"/>
</dbReference>
<evidence type="ECO:0000256" key="2">
    <source>
        <dbReference type="ARBA" id="ARBA00004555"/>
    </source>
</evidence>
<evidence type="ECO:0000256" key="13">
    <source>
        <dbReference type="ARBA" id="ARBA00023034"/>
    </source>
</evidence>
<comment type="function">
    <text evidence="16">Acts in combination with TSN as an endonuclease involved in the activation of the RNA-induced silencing complex (RISC). Possible role in spermatogenesis.</text>
</comment>
<keyword evidence="13" id="KW-0333">Golgi apparatus</keyword>
<keyword evidence="12" id="KW-0744">Spermatogenesis</keyword>
<reference evidence="24" key="2">
    <citation type="submission" date="2025-09" db="UniProtKB">
        <authorList>
            <consortium name="Ensembl"/>
        </authorList>
    </citation>
    <scope>IDENTIFICATION</scope>
</reference>
<feature type="compositionally biased region" description="Basic and acidic residues" evidence="22">
    <location>
        <begin position="229"/>
        <end position="246"/>
    </location>
</feature>
<dbReference type="Pfam" id="PF01997">
    <property type="entry name" value="Translin"/>
    <property type="match status" value="1"/>
</dbReference>
<dbReference type="InterPro" id="IPR036081">
    <property type="entry name" value="Translin_sf"/>
</dbReference>
<evidence type="ECO:0000256" key="18">
    <source>
        <dbReference type="ARBA" id="ARBA00041076"/>
    </source>
</evidence>
<dbReference type="PANTHER" id="PTHR21220">
    <property type="entry name" value="DNA-DEPENDENT METALLOPROTEASE SPRTN"/>
    <property type="match status" value="1"/>
</dbReference>
<evidence type="ECO:0000256" key="17">
    <source>
        <dbReference type="ARBA" id="ARBA00038594"/>
    </source>
</evidence>
<protein>
    <recommendedName>
        <fullName evidence="18">Translin-associated protein X</fullName>
    </recommendedName>
    <alternativeName>
        <fullName evidence="19">Translin-associated factor X</fullName>
    </alternativeName>
</protein>
<dbReference type="Pfam" id="PF22934">
    <property type="entry name" value="SPRTN_ZBD"/>
    <property type="match status" value="1"/>
</dbReference>
<dbReference type="GO" id="GO:0046872">
    <property type="term" value="F:metal ion binding"/>
    <property type="evidence" value="ECO:0007669"/>
    <property type="project" value="UniProtKB-KW"/>
</dbReference>
<sequence>MEEDFLLAIQLQAEYNSQTSEDDDVRILHHEPKRAPGTGSAAHSGMSVVDPSWEFLDPTPDIRAMFIQYNDMFFWGKLAGVEVKWSQRMTLSAGVCSYEGRGGLCSIRLSEPLLKLRPRKDLVETLLHEMIHALLYVTHNNKDHGSHGPEFCKHMNRINGLTGAGISVYHNFHDEVDEYRKHWWLCDGPCQKTKPYYGYVKRSMNRQPSSLDRWWSDHQRTCGGKFHKVKDPEKCGQKEVHKDGSSKAKPTNSSDGKGGGFKKRKHDNIPRVQRKEEKASSVDTSSPVVMAFKSFQHELDAKHDKYERLVKLGRDITIESKRTIFILHRVISDPNKDGVLKEADSKLDLVRQKIKQIAEELVGEDLYQYHRAFTPGLQEYVEAVTFQHFIKTKTLLCLEDINKQLIFEETKKDVESNPNDSVADPLTTVSEKTQFEQSTLSVQVTPVDYLLGVADLTGELMRLCIGSVGNGDIDTPFELSQFLREIFDGFSYIGNTGPYEISRKLYTLKQSLAKVENACYTLKVRGSEIPKHMLADLFSTKSEIMEHDEGIS</sequence>
<dbReference type="GO" id="GO:0031593">
    <property type="term" value="F:polyubiquitin modification-dependent protein binding"/>
    <property type="evidence" value="ECO:0007669"/>
    <property type="project" value="TreeGrafter"/>
</dbReference>
<comment type="subunit">
    <text evidence="17">Ring-shaped heterooctamer of six TSN and two TSNAX subunits. Interacts with GOLGA3, TSNAXIP1, SUN1 and AKAP9. Interacts with the homodimeric form of C1D following gamma-radiation. Interacts with TSN and C1D in a mutually exclusive manner.</text>
</comment>
<dbReference type="GO" id="GO:0006974">
    <property type="term" value="P:DNA damage response"/>
    <property type="evidence" value="ECO:0007669"/>
    <property type="project" value="InterPro"/>
</dbReference>
<accession>A0A8C5MMC2</accession>
<keyword evidence="7" id="KW-1017">Isopeptide bond</keyword>
<comment type="similarity">
    <text evidence="4">Belongs to the translin family.</text>
</comment>
<evidence type="ECO:0000256" key="4">
    <source>
        <dbReference type="ARBA" id="ARBA00005902"/>
    </source>
</evidence>
<dbReference type="InterPro" id="IPR016069">
    <property type="entry name" value="Translin_C"/>
</dbReference>
<keyword evidence="25" id="KW-1185">Reference proteome</keyword>
<dbReference type="Proteomes" id="UP000694569">
    <property type="component" value="Unplaced"/>
</dbReference>
<feature type="compositionally biased region" description="Basic and acidic residues" evidence="22">
    <location>
        <begin position="267"/>
        <end position="280"/>
    </location>
</feature>
<dbReference type="GO" id="GO:0043565">
    <property type="term" value="F:sequence-specific DNA binding"/>
    <property type="evidence" value="ECO:0007669"/>
    <property type="project" value="InterPro"/>
</dbReference>
<dbReference type="AlphaFoldDB" id="A0A8C5MMC2"/>
<dbReference type="SUPFAM" id="SSF74784">
    <property type="entry name" value="Translin"/>
    <property type="match status" value="1"/>
</dbReference>
<evidence type="ECO:0000256" key="7">
    <source>
        <dbReference type="ARBA" id="ARBA00022499"/>
    </source>
</evidence>
<feature type="cross-link" description="Glycyl lysine isopeptide (Lys-Gly) (interchain with G-Cter in SUMO2)" evidence="21">
    <location>
        <position position="541"/>
    </location>
</feature>
<evidence type="ECO:0000256" key="6">
    <source>
        <dbReference type="ARBA" id="ARBA00022490"/>
    </source>
</evidence>
<keyword evidence="10 20" id="KW-0460">Magnesium</keyword>
<feature type="binding site" evidence="20">
    <location>
        <position position="382"/>
    </location>
    <ligand>
        <name>Mg(2+)</name>
        <dbReference type="ChEBI" id="CHEBI:18420"/>
    </ligand>
</feature>
<dbReference type="InterPro" id="IPR002848">
    <property type="entry name" value="Translin_fam"/>
</dbReference>
<keyword evidence="11" id="KW-0832">Ubl conjugation</keyword>
<dbReference type="GeneTree" id="ENSGT00390000003585"/>
<evidence type="ECO:0000256" key="10">
    <source>
        <dbReference type="ARBA" id="ARBA00022842"/>
    </source>
</evidence>
<evidence type="ECO:0000256" key="22">
    <source>
        <dbReference type="SAM" id="MobiDB-lite"/>
    </source>
</evidence>
<proteinExistence type="inferred from homology"/>
<feature type="binding site" evidence="20">
    <location>
        <position position="459"/>
    </location>
    <ligand>
        <name>Mg(2+)</name>
        <dbReference type="ChEBI" id="CHEBI:18420"/>
    </ligand>
</feature>
<dbReference type="InterPro" id="IPR016068">
    <property type="entry name" value="Translin_N"/>
</dbReference>
<name>A0A8C5MMC2_9ANUR</name>
<dbReference type="Gene3D" id="1.20.58.190">
    <property type="entry name" value="Translin, domain 1"/>
    <property type="match status" value="1"/>
</dbReference>
<dbReference type="GO" id="GO:0030154">
    <property type="term" value="P:cell differentiation"/>
    <property type="evidence" value="ECO:0007669"/>
    <property type="project" value="UniProtKB-KW"/>
</dbReference>
<evidence type="ECO:0000256" key="19">
    <source>
        <dbReference type="ARBA" id="ARBA00042076"/>
    </source>
</evidence>
<dbReference type="GO" id="GO:0003697">
    <property type="term" value="F:single-stranded DNA binding"/>
    <property type="evidence" value="ECO:0007669"/>
    <property type="project" value="InterPro"/>
</dbReference>
<keyword evidence="15" id="KW-0539">Nucleus</keyword>
<dbReference type="GO" id="GO:0005634">
    <property type="term" value="C:nucleus"/>
    <property type="evidence" value="ECO:0007669"/>
    <property type="project" value="UniProtKB-SubCell"/>
</dbReference>
<dbReference type="Ensembl" id="ENSLLET00000015655.1">
    <property type="protein sequence ID" value="ENSLLEP00000015077.1"/>
    <property type="gene ID" value="ENSLLEG00000009600.1"/>
</dbReference>
<organism evidence="24 25">
    <name type="scientific">Leptobrachium leishanense</name>
    <name type="common">Leishan spiny toad</name>
    <dbReference type="NCBI Taxonomy" id="445787"/>
    <lineage>
        <taxon>Eukaryota</taxon>
        <taxon>Metazoa</taxon>
        <taxon>Chordata</taxon>
        <taxon>Craniata</taxon>
        <taxon>Vertebrata</taxon>
        <taxon>Euteleostomi</taxon>
        <taxon>Amphibia</taxon>
        <taxon>Batrachia</taxon>
        <taxon>Anura</taxon>
        <taxon>Pelobatoidea</taxon>
        <taxon>Megophryidae</taxon>
        <taxon>Leptobrachium</taxon>
    </lineage>
</organism>
<dbReference type="FunFam" id="1.20.58.190:FF:000002">
    <property type="entry name" value="Translin-associated factor X"/>
    <property type="match status" value="1"/>
</dbReference>
<dbReference type="GO" id="GO:0048471">
    <property type="term" value="C:perinuclear region of cytoplasm"/>
    <property type="evidence" value="ECO:0007669"/>
    <property type="project" value="UniProtKB-SubCell"/>
</dbReference>
<evidence type="ECO:0000313" key="24">
    <source>
        <dbReference type="Ensembl" id="ENSLLEP00000015077.1"/>
    </source>
</evidence>
<evidence type="ECO:0000256" key="11">
    <source>
        <dbReference type="ARBA" id="ARBA00022843"/>
    </source>
</evidence>
<evidence type="ECO:0000256" key="20">
    <source>
        <dbReference type="PIRSR" id="PIRSR602848-1"/>
    </source>
</evidence>
<dbReference type="GO" id="GO:0005794">
    <property type="term" value="C:Golgi apparatus"/>
    <property type="evidence" value="ECO:0007669"/>
    <property type="project" value="UniProtKB-SubCell"/>
</dbReference>
<evidence type="ECO:0000256" key="1">
    <source>
        <dbReference type="ARBA" id="ARBA00004123"/>
    </source>
</evidence>
<gene>
    <name evidence="24" type="primary">SPRTN</name>
</gene>
<evidence type="ECO:0000256" key="14">
    <source>
        <dbReference type="ARBA" id="ARBA00023125"/>
    </source>
</evidence>
<feature type="region of interest" description="Disordered" evidence="22">
    <location>
        <begin position="225"/>
        <end position="283"/>
    </location>
</feature>
<dbReference type="Pfam" id="PF10263">
    <property type="entry name" value="SprT-like"/>
    <property type="match status" value="1"/>
</dbReference>
<keyword evidence="9" id="KW-0221">Differentiation</keyword>
<reference evidence="24" key="1">
    <citation type="submission" date="2025-08" db="UniProtKB">
        <authorList>
            <consortium name="Ensembl"/>
        </authorList>
    </citation>
    <scope>IDENTIFICATION</scope>
</reference>
<dbReference type="PANTHER" id="PTHR21220:SF5">
    <property type="entry name" value="DNA-DEPENDENT METALLOPROTEASE SPRTN"/>
    <property type="match status" value="1"/>
</dbReference>
<evidence type="ECO:0000256" key="16">
    <source>
        <dbReference type="ARBA" id="ARBA00037653"/>
    </source>
</evidence>
<dbReference type="OrthoDB" id="31005at2759"/>
<keyword evidence="14" id="KW-0238">DNA-binding</keyword>
<keyword evidence="5" id="KW-0217">Developmental protein</keyword>
<dbReference type="Gene3D" id="1.20.58.200">
    <property type="entry name" value="Translin, domain 2"/>
    <property type="match status" value="1"/>
</dbReference>
<evidence type="ECO:0000259" key="23">
    <source>
        <dbReference type="SMART" id="SM00731"/>
    </source>
</evidence>
<evidence type="ECO:0000313" key="25">
    <source>
        <dbReference type="Proteomes" id="UP000694569"/>
    </source>
</evidence>
<dbReference type="GO" id="GO:0007283">
    <property type="term" value="P:spermatogenesis"/>
    <property type="evidence" value="ECO:0007669"/>
    <property type="project" value="UniProtKB-KW"/>
</dbReference>
<dbReference type="GO" id="GO:0004222">
    <property type="term" value="F:metalloendopeptidase activity"/>
    <property type="evidence" value="ECO:0007669"/>
    <property type="project" value="InterPro"/>
</dbReference>
<keyword evidence="8 20" id="KW-0479">Metal-binding</keyword>
<evidence type="ECO:0000256" key="9">
    <source>
        <dbReference type="ARBA" id="ARBA00022782"/>
    </source>
</evidence>
<feature type="domain" description="SprT-like" evidence="23">
    <location>
        <begin position="60"/>
        <end position="229"/>
    </location>
</feature>
<evidence type="ECO:0000256" key="21">
    <source>
        <dbReference type="PIRSR" id="PIRSR602848-2"/>
    </source>
</evidence>
<dbReference type="FunFam" id="1.20.58.200:FF:000001">
    <property type="entry name" value="Translin-associated factor X"/>
    <property type="match status" value="1"/>
</dbReference>
<dbReference type="SMART" id="SM00731">
    <property type="entry name" value="SprT"/>
    <property type="match status" value="1"/>
</dbReference>
<dbReference type="InterPro" id="IPR006640">
    <property type="entry name" value="SprT-like_domain"/>
</dbReference>
<evidence type="ECO:0000256" key="3">
    <source>
        <dbReference type="ARBA" id="ARBA00004556"/>
    </source>
</evidence>
<evidence type="ECO:0000256" key="12">
    <source>
        <dbReference type="ARBA" id="ARBA00022871"/>
    </source>
</evidence>
<evidence type="ECO:0000256" key="15">
    <source>
        <dbReference type="ARBA" id="ARBA00023242"/>
    </source>
</evidence>
<comment type="subcellular location">
    <subcellularLocation>
        <location evidence="3">Cytoplasm</location>
        <location evidence="3">Perinuclear region</location>
    </subcellularLocation>
    <subcellularLocation>
        <location evidence="2">Golgi apparatus</location>
    </subcellularLocation>
    <subcellularLocation>
        <location evidence="1">Nucleus</location>
    </subcellularLocation>
</comment>
<evidence type="ECO:0000256" key="5">
    <source>
        <dbReference type="ARBA" id="ARBA00022473"/>
    </source>
</evidence>
<dbReference type="InterPro" id="IPR055220">
    <property type="entry name" value="SPRTN_ZBD"/>
</dbReference>